<feature type="domain" description="Guanylate cyclase" evidence="2">
    <location>
        <begin position="7"/>
        <end position="121"/>
    </location>
</feature>
<dbReference type="PANTHER" id="PTHR43081:SF19">
    <property type="entry name" value="PH-SENSITIVE ADENYLATE CYCLASE RV1264"/>
    <property type="match status" value="1"/>
</dbReference>
<protein>
    <submittedName>
        <fullName evidence="3">Protein containing adenylate and Guanylate cyclase catalytic domain</fullName>
    </submittedName>
</protein>
<sequence length="355" mass="40422">MQKAEVALMFSDIRGYSRLLELDEQEALELLARHNEISQQVITEYNGHLVKRLDDSVLASFVSVNDAYLCAVDFLERLKAFNRNKEKPRRLLVSIGLHKGKAEVRNSVVIGEQVNVVARLQAMAEPGCICMSNAMYSAISKMIDLKVVEYRDVEIENLPGSHNVYKTLSIYRDEFKIGRPAVHQKSDFRYKIKEIEHLPGRGTSFASTTFAALIFFSVLLVMGAGIQAQRTSTGLSDILSMWLNSPVLYFSVIPASLFFAALYARRKMRAVFDDVREVDRILSYIMSQLGYRQPVHAKGFMLFRPEPGNFLILGMRKFRARVDGNTILLQGPYLYMSRLIKMLKHYEQTGKTDSI</sequence>
<evidence type="ECO:0000313" key="4">
    <source>
        <dbReference type="Proteomes" id="UP000053091"/>
    </source>
</evidence>
<dbReference type="GO" id="GO:0035556">
    <property type="term" value="P:intracellular signal transduction"/>
    <property type="evidence" value="ECO:0007669"/>
    <property type="project" value="InterPro"/>
</dbReference>
<accession>A0A0S7BSX2</accession>
<reference evidence="3" key="1">
    <citation type="journal article" date="2015" name="Genome Announc.">
        <title>Draft Genome Sequence of Bacteroidales Strain TBC1, a Novel Isolate from a Methanogenic Wastewater Treatment System.</title>
        <authorList>
            <person name="Tourlousse D.M."/>
            <person name="Matsuura N."/>
            <person name="Sun L."/>
            <person name="Toyonaga M."/>
            <person name="Kuroda K."/>
            <person name="Ohashi A."/>
            <person name="Cruz R."/>
            <person name="Yamaguchi T."/>
            <person name="Sekiguchi Y."/>
        </authorList>
    </citation>
    <scope>NUCLEOTIDE SEQUENCE [LARGE SCALE GENOMIC DNA]</scope>
    <source>
        <strain evidence="3">TBC1</strain>
    </source>
</reference>
<keyword evidence="1" id="KW-0812">Transmembrane</keyword>
<dbReference type="CDD" id="cd07302">
    <property type="entry name" value="CHD"/>
    <property type="match status" value="1"/>
</dbReference>
<dbReference type="InterPro" id="IPR050697">
    <property type="entry name" value="Adenylyl/Guanylyl_Cyclase_3/4"/>
</dbReference>
<organism evidence="3">
    <name type="scientific">Lentimicrobium saccharophilum</name>
    <dbReference type="NCBI Taxonomy" id="1678841"/>
    <lineage>
        <taxon>Bacteria</taxon>
        <taxon>Pseudomonadati</taxon>
        <taxon>Bacteroidota</taxon>
        <taxon>Bacteroidia</taxon>
        <taxon>Bacteroidales</taxon>
        <taxon>Lentimicrobiaceae</taxon>
        <taxon>Lentimicrobium</taxon>
    </lineage>
</organism>
<dbReference type="EMBL" id="DF968182">
    <property type="protein sequence ID" value="GAP43517.1"/>
    <property type="molecule type" value="Genomic_DNA"/>
</dbReference>
<feature type="transmembrane region" description="Helical" evidence="1">
    <location>
        <begin position="246"/>
        <end position="264"/>
    </location>
</feature>
<dbReference type="Gene3D" id="3.30.70.1230">
    <property type="entry name" value="Nucleotide cyclase"/>
    <property type="match status" value="1"/>
</dbReference>
<dbReference type="Pfam" id="PF00211">
    <property type="entry name" value="Guanylate_cyc"/>
    <property type="match status" value="1"/>
</dbReference>
<evidence type="ECO:0000259" key="2">
    <source>
        <dbReference type="PROSITE" id="PS50125"/>
    </source>
</evidence>
<dbReference type="RefSeq" id="WP_082189531.1">
    <property type="nucleotide sequence ID" value="NZ_DF968182.1"/>
</dbReference>
<dbReference type="InterPro" id="IPR001054">
    <property type="entry name" value="A/G_cyclase"/>
</dbReference>
<dbReference type="AlphaFoldDB" id="A0A0S7BSX2"/>
<dbReference type="PANTHER" id="PTHR43081">
    <property type="entry name" value="ADENYLATE CYCLASE, TERMINAL-DIFFERENTIATION SPECIFIC-RELATED"/>
    <property type="match status" value="1"/>
</dbReference>
<dbReference type="GO" id="GO:0006171">
    <property type="term" value="P:cAMP biosynthetic process"/>
    <property type="evidence" value="ECO:0007669"/>
    <property type="project" value="TreeGrafter"/>
</dbReference>
<dbReference type="PROSITE" id="PS50125">
    <property type="entry name" value="GUANYLATE_CYCLASE_2"/>
    <property type="match status" value="1"/>
</dbReference>
<proteinExistence type="predicted"/>
<keyword evidence="1" id="KW-0472">Membrane</keyword>
<dbReference type="OrthoDB" id="9779074at2"/>
<evidence type="ECO:0000256" key="1">
    <source>
        <dbReference type="SAM" id="Phobius"/>
    </source>
</evidence>
<dbReference type="STRING" id="1678841.TBC1_111673"/>
<keyword evidence="4" id="KW-1185">Reference proteome</keyword>
<gene>
    <name evidence="3" type="ORF">TBC1_111673</name>
</gene>
<dbReference type="SUPFAM" id="SSF55073">
    <property type="entry name" value="Nucleotide cyclase"/>
    <property type="match status" value="1"/>
</dbReference>
<feature type="transmembrane region" description="Helical" evidence="1">
    <location>
        <begin position="205"/>
        <end position="226"/>
    </location>
</feature>
<evidence type="ECO:0000313" key="3">
    <source>
        <dbReference type="EMBL" id="GAP43517.1"/>
    </source>
</evidence>
<dbReference type="GO" id="GO:0004016">
    <property type="term" value="F:adenylate cyclase activity"/>
    <property type="evidence" value="ECO:0007669"/>
    <property type="project" value="UniProtKB-ARBA"/>
</dbReference>
<name>A0A0S7BSX2_9BACT</name>
<dbReference type="Proteomes" id="UP000053091">
    <property type="component" value="Unassembled WGS sequence"/>
</dbReference>
<keyword evidence="1" id="KW-1133">Transmembrane helix</keyword>
<dbReference type="InterPro" id="IPR029787">
    <property type="entry name" value="Nucleotide_cyclase"/>
</dbReference>